<reference evidence="2 3" key="1">
    <citation type="journal article" date="2023" name="Nucleic Acids Res.">
        <title>The hologenome of Daphnia magna reveals possible DNA methylation and microbiome-mediated evolution of the host genome.</title>
        <authorList>
            <person name="Chaturvedi A."/>
            <person name="Li X."/>
            <person name="Dhandapani V."/>
            <person name="Marshall H."/>
            <person name="Kissane S."/>
            <person name="Cuenca-Cambronero M."/>
            <person name="Asole G."/>
            <person name="Calvet F."/>
            <person name="Ruiz-Romero M."/>
            <person name="Marangio P."/>
            <person name="Guigo R."/>
            <person name="Rago D."/>
            <person name="Mirbahai L."/>
            <person name="Eastwood N."/>
            <person name="Colbourne J.K."/>
            <person name="Zhou J."/>
            <person name="Mallon E."/>
            <person name="Orsini L."/>
        </authorList>
    </citation>
    <scope>NUCLEOTIDE SEQUENCE [LARGE SCALE GENOMIC DNA]</scope>
    <source>
        <strain evidence="2">LRV0_1</strain>
    </source>
</reference>
<comment type="caution">
    <text evidence="2">The sequence shown here is derived from an EMBL/GenBank/DDBJ whole genome shotgun (WGS) entry which is preliminary data.</text>
</comment>
<dbReference type="EMBL" id="JAOYFB010000040">
    <property type="protein sequence ID" value="KAK4037505.1"/>
    <property type="molecule type" value="Genomic_DNA"/>
</dbReference>
<gene>
    <name evidence="2" type="ORF">OUZ56_029538</name>
</gene>
<sequence length="62" mass="6833">MSSSNKPSNFGLSRADTGDFNISSFSEEVSKQYLANFLTSFFSIFLAGIILEYRLLGVEAVD</sequence>
<organism evidence="2 3">
    <name type="scientific">Daphnia magna</name>
    <dbReference type="NCBI Taxonomy" id="35525"/>
    <lineage>
        <taxon>Eukaryota</taxon>
        <taxon>Metazoa</taxon>
        <taxon>Ecdysozoa</taxon>
        <taxon>Arthropoda</taxon>
        <taxon>Crustacea</taxon>
        <taxon>Branchiopoda</taxon>
        <taxon>Diplostraca</taxon>
        <taxon>Cladocera</taxon>
        <taxon>Anomopoda</taxon>
        <taxon>Daphniidae</taxon>
        <taxon>Daphnia</taxon>
    </lineage>
</organism>
<proteinExistence type="predicted"/>
<keyword evidence="1" id="KW-0812">Transmembrane</keyword>
<protein>
    <submittedName>
        <fullName evidence="2">Uncharacterized protein</fullName>
    </submittedName>
</protein>
<accession>A0ABR0B747</accession>
<keyword evidence="1" id="KW-1133">Transmembrane helix</keyword>
<dbReference type="Proteomes" id="UP001234178">
    <property type="component" value="Unassembled WGS sequence"/>
</dbReference>
<name>A0ABR0B747_9CRUS</name>
<evidence type="ECO:0000256" key="1">
    <source>
        <dbReference type="SAM" id="Phobius"/>
    </source>
</evidence>
<keyword evidence="3" id="KW-1185">Reference proteome</keyword>
<feature type="transmembrane region" description="Helical" evidence="1">
    <location>
        <begin position="33"/>
        <end position="56"/>
    </location>
</feature>
<keyword evidence="1" id="KW-0472">Membrane</keyword>
<evidence type="ECO:0000313" key="2">
    <source>
        <dbReference type="EMBL" id="KAK4037505.1"/>
    </source>
</evidence>
<evidence type="ECO:0000313" key="3">
    <source>
        <dbReference type="Proteomes" id="UP001234178"/>
    </source>
</evidence>